<dbReference type="GO" id="GO:1902936">
    <property type="term" value="F:phosphatidylinositol bisphosphate binding"/>
    <property type="evidence" value="ECO:0007669"/>
    <property type="project" value="TreeGrafter"/>
</dbReference>
<dbReference type="EMBL" id="HBUE01085282">
    <property type="protein sequence ID" value="CAG6479442.1"/>
    <property type="molecule type" value="Transcribed_RNA"/>
</dbReference>
<dbReference type="InterPro" id="IPR001251">
    <property type="entry name" value="CRAL-TRIO_dom"/>
</dbReference>
<accession>A0A8D8BPN1</accession>
<dbReference type="EMBL" id="HBUE01219963">
    <property type="protein sequence ID" value="CAG6539123.1"/>
    <property type="molecule type" value="Transcribed_RNA"/>
</dbReference>
<dbReference type="SMART" id="SM00516">
    <property type="entry name" value="SEC14"/>
    <property type="match status" value="1"/>
</dbReference>
<dbReference type="PANTHER" id="PTHR10174:SF220">
    <property type="entry name" value="LD41874P"/>
    <property type="match status" value="1"/>
</dbReference>
<dbReference type="EMBL" id="HBUE01326542">
    <property type="protein sequence ID" value="CAG6591141.1"/>
    <property type="molecule type" value="Transcribed_RNA"/>
</dbReference>
<dbReference type="SUPFAM" id="SSF46938">
    <property type="entry name" value="CRAL/TRIO N-terminal domain"/>
    <property type="match status" value="1"/>
</dbReference>
<evidence type="ECO:0000259" key="1">
    <source>
        <dbReference type="PROSITE" id="PS50191"/>
    </source>
</evidence>
<dbReference type="Pfam" id="PF00650">
    <property type="entry name" value="CRAL_TRIO"/>
    <property type="match status" value="1"/>
</dbReference>
<dbReference type="SUPFAM" id="SSF52087">
    <property type="entry name" value="CRAL/TRIO domain"/>
    <property type="match status" value="1"/>
</dbReference>
<dbReference type="InterPro" id="IPR036865">
    <property type="entry name" value="CRAL-TRIO_dom_sf"/>
</dbReference>
<dbReference type="SMART" id="SM01100">
    <property type="entry name" value="CRAL_TRIO_N"/>
    <property type="match status" value="1"/>
</dbReference>
<dbReference type="PRINTS" id="PR00180">
    <property type="entry name" value="CRETINALDHBP"/>
</dbReference>
<dbReference type="EMBL" id="HBUE01219962">
    <property type="protein sequence ID" value="CAG6539122.1"/>
    <property type="molecule type" value="Transcribed_RNA"/>
</dbReference>
<feature type="domain" description="CRAL-TRIO" evidence="1">
    <location>
        <begin position="115"/>
        <end position="278"/>
    </location>
</feature>
<dbReference type="PANTHER" id="PTHR10174">
    <property type="entry name" value="ALPHA-TOCOPHEROL TRANSFER PROTEIN-RELATED"/>
    <property type="match status" value="1"/>
</dbReference>
<dbReference type="CDD" id="cd00170">
    <property type="entry name" value="SEC14"/>
    <property type="match status" value="1"/>
</dbReference>
<dbReference type="InterPro" id="IPR036273">
    <property type="entry name" value="CRAL/TRIO_N_dom_sf"/>
</dbReference>
<name>A0A8D8BPN1_CULPI</name>
<reference evidence="2" key="1">
    <citation type="submission" date="2021-05" db="EMBL/GenBank/DDBJ databases">
        <authorList>
            <person name="Alioto T."/>
            <person name="Alioto T."/>
            <person name="Gomez Garrido J."/>
        </authorList>
    </citation>
    <scope>NUCLEOTIDE SEQUENCE</scope>
</reference>
<dbReference type="PROSITE" id="PS50191">
    <property type="entry name" value="CRAL_TRIO"/>
    <property type="match status" value="1"/>
</dbReference>
<dbReference type="Gene3D" id="1.20.5.1200">
    <property type="entry name" value="Alpha-tocopherol transfer"/>
    <property type="match status" value="1"/>
</dbReference>
<dbReference type="GO" id="GO:0016020">
    <property type="term" value="C:membrane"/>
    <property type="evidence" value="ECO:0007669"/>
    <property type="project" value="TreeGrafter"/>
</dbReference>
<organism evidence="2">
    <name type="scientific">Culex pipiens</name>
    <name type="common">House mosquito</name>
    <dbReference type="NCBI Taxonomy" id="7175"/>
    <lineage>
        <taxon>Eukaryota</taxon>
        <taxon>Metazoa</taxon>
        <taxon>Ecdysozoa</taxon>
        <taxon>Arthropoda</taxon>
        <taxon>Hexapoda</taxon>
        <taxon>Insecta</taxon>
        <taxon>Pterygota</taxon>
        <taxon>Neoptera</taxon>
        <taxon>Endopterygota</taxon>
        <taxon>Diptera</taxon>
        <taxon>Nematocera</taxon>
        <taxon>Culicoidea</taxon>
        <taxon>Culicidae</taxon>
        <taxon>Culicinae</taxon>
        <taxon>Culicini</taxon>
        <taxon>Culex</taxon>
        <taxon>Culex</taxon>
    </lineage>
</organism>
<dbReference type="Gene3D" id="3.40.525.10">
    <property type="entry name" value="CRAL-TRIO lipid binding domain"/>
    <property type="match status" value="1"/>
</dbReference>
<dbReference type="Gene3D" id="1.10.8.20">
    <property type="entry name" value="N-terminal domain of phosphatidylinositol transfer protein sec14p"/>
    <property type="match status" value="1"/>
</dbReference>
<dbReference type="EMBL" id="HBUE01085278">
    <property type="protein sequence ID" value="CAG6479438.1"/>
    <property type="molecule type" value="Transcribed_RNA"/>
</dbReference>
<sequence length="308" mass="35913">MALKFDDQGAPFIEVGPDVCLKLDLSEYDDDAECVRKAREELRETPEVVQESLRELRSLLKEHSDLNIPIEDDAFLKKFLRPTKYYPQSALNMILGWYKFKANKKFVTDDMSTNRIRAALEEKIVELLPKRDQLGRRIIFVEMGSKWDCSKVSYPELVRATQAMIIIALLEPRTQLHGIQFVANFDRMSLAQLVQFTPKFAKLSVDCSQKYTPMRTKELNLVHNSEVFNVMFKIFKPFLGQKWNKRIHFHGNDMNALHKYIDADCLPISLGGTLDYPEVDGKVMADFVEQYEWHLKKLNSYGYKEEEK</sequence>
<dbReference type="InterPro" id="IPR011074">
    <property type="entry name" value="CRAL/TRIO_N_dom"/>
</dbReference>
<dbReference type="AlphaFoldDB" id="A0A8D8BPN1"/>
<evidence type="ECO:0000313" key="2">
    <source>
        <dbReference type="EMBL" id="CAG6479438.1"/>
    </source>
</evidence>
<dbReference type="EMBL" id="HBUE01326543">
    <property type="protein sequence ID" value="CAG6591142.1"/>
    <property type="molecule type" value="Transcribed_RNA"/>
</dbReference>
<protein>
    <submittedName>
        <fullName evidence="2">Clavesin-1</fullName>
    </submittedName>
</protein>
<proteinExistence type="predicted"/>